<dbReference type="SUPFAM" id="SSF53300">
    <property type="entry name" value="vWA-like"/>
    <property type="match status" value="2"/>
</dbReference>
<dbReference type="InterPro" id="IPR001881">
    <property type="entry name" value="EGF-like_Ca-bd_dom"/>
</dbReference>
<sequence>MAVYFQICSFLPFACFLYIAAQAQENIHLPEGIGIGGKIAKSFLGVSPDWCFDAGLESVCESKHLQCHTEQVRTYLCTLRPIPCPDNQICTLSELDYWCPAHFTSVCVPICDALGPNVSRCENGGTCNNINSTHFSCNCVPGYTGLDCNTDINECESNPCQNAGMCKDSINDYNCTCPNRYDGKDCELDRCKMGPADVVFLVDSSISQESGNFKKQLSFIKDFVKTVYIGPTFVQVSVITFSFDATVEFDLTSHTDNSSVLAAIDNIEYKPGATHTGAALSAARTVLLQSTRMVRKYVIVLTDGMSSDILNTTYQAKLLKVAGVNIVAIGIGSQILHKELIDIASDDDRVFTVSNHDSLNKIQTQIGSYLCEVCRNEVSDVLYLLDASSSVNLSEFHGALDSLQHLTSILTIGRDKVRVSLVRFATEPEIVFDFQKYTSSIEMQRTFSVLYQYPMPANYTKALEFVYHNGFTNASGAREGKRQVIIFLTNGNNMDSEASKTIDLLKNEGKIIVAIGHGNFVNREKLLNISSYPYMFYHLGEDQYTDNSVLNSLKGLLEYNTCSL</sequence>
<feature type="domain" description="EGF-like" evidence="7">
    <location>
        <begin position="151"/>
        <end position="187"/>
    </location>
</feature>
<feature type="domain" description="VWFA" evidence="8">
    <location>
        <begin position="380"/>
        <end position="553"/>
    </location>
</feature>
<reference evidence="9 10" key="1">
    <citation type="submission" date="2024-11" db="EMBL/GenBank/DDBJ databases">
        <title>Chromosome-level genome assembly of the freshwater bivalve Anodonta woodiana.</title>
        <authorList>
            <person name="Chen X."/>
        </authorList>
    </citation>
    <scope>NUCLEOTIDE SEQUENCE [LARGE SCALE GENOMIC DNA]</scope>
    <source>
        <strain evidence="9">MN2024</strain>
        <tissue evidence="9">Gills</tissue>
    </source>
</reference>
<feature type="disulfide bond" evidence="5">
    <location>
        <begin position="139"/>
        <end position="148"/>
    </location>
</feature>
<dbReference type="PROSITE" id="PS50026">
    <property type="entry name" value="EGF_3"/>
    <property type="match status" value="2"/>
</dbReference>
<dbReference type="PROSITE" id="PS01186">
    <property type="entry name" value="EGF_2"/>
    <property type="match status" value="1"/>
</dbReference>
<dbReference type="Pfam" id="PF00092">
    <property type="entry name" value="VWA"/>
    <property type="match status" value="2"/>
</dbReference>
<dbReference type="InterPro" id="IPR000152">
    <property type="entry name" value="EGF-type_Asp/Asn_hydroxyl_site"/>
</dbReference>
<keyword evidence="4" id="KW-0325">Glycoprotein</keyword>
<proteinExistence type="predicted"/>
<accession>A0ABD3VAV8</accession>
<evidence type="ECO:0000256" key="6">
    <source>
        <dbReference type="SAM" id="SignalP"/>
    </source>
</evidence>
<name>A0ABD3VAV8_SINWO</name>
<dbReference type="Pfam" id="PF00008">
    <property type="entry name" value="EGF"/>
    <property type="match status" value="2"/>
</dbReference>
<protein>
    <submittedName>
        <fullName evidence="9">Uncharacterized protein</fullName>
    </submittedName>
</protein>
<dbReference type="PROSITE" id="PS00022">
    <property type="entry name" value="EGF_1"/>
    <property type="match status" value="2"/>
</dbReference>
<dbReference type="Gene3D" id="3.40.50.410">
    <property type="entry name" value="von Willebrand factor, type A domain"/>
    <property type="match status" value="2"/>
</dbReference>
<keyword evidence="2" id="KW-0677">Repeat</keyword>
<dbReference type="CDD" id="cd01450">
    <property type="entry name" value="vWFA_subfamily_ECM"/>
    <property type="match status" value="1"/>
</dbReference>
<dbReference type="PROSITE" id="PS01187">
    <property type="entry name" value="EGF_CA"/>
    <property type="match status" value="1"/>
</dbReference>
<gene>
    <name evidence="9" type="ORF">ACJMK2_012306</name>
</gene>
<keyword evidence="3 5" id="KW-1015">Disulfide bond</keyword>
<dbReference type="SMART" id="SM00327">
    <property type="entry name" value="VWA"/>
    <property type="match status" value="2"/>
</dbReference>
<comment type="caution">
    <text evidence="5">Lacks conserved residue(s) required for the propagation of feature annotation.</text>
</comment>
<evidence type="ECO:0000313" key="9">
    <source>
        <dbReference type="EMBL" id="KAL3857662.1"/>
    </source>
</evidence>
<dbReference type="PROSITE" id="PS50234">
    <property type="entry name" value="VWFA"/>
    <property type="match status" value="2"/>
</dbReference>
<dbReference type="SUPFAM" id="SSF57196">
    <property type="entry name" value="EGF/Laminin"/>
    <property type="match status" value="2"/>
</dbReference>
<feature type="chain" id="PRO_5044758535" evidence="6">
    <location>
        <begin position="24"/>
        <end position="564"/>
    </location>
</feature>
<comment type="caution">
    <text evidence="9">The sequence shown here is derived from an EMBL/GenBank/DDBJ whole genome shotgun (WGS) entry which is preliminary data.</text>
</comment>
<dbReference type="PRINTS" id="PR00010">
    <property type="entry name" value="EGFBLOOD"/>
</dbReference>
<dbReference type="EMBL" id="JBJQND010000013">
    <property type="protein sequence ID" value="KAL3857662.1"/>
    <property type="molecule type" value="Genomic_DNA"/>
</dbReference>
<evidence type="ECO:0000256" key="4">
    <source>
        <dbReference type="ARBA" id="ARBA00023180"/>
    </source>
</evidence>
<dbReference type="SMART" id="SM00181">
    <property type="entry name" value="EGF"/>
    <property type="match status" value="2"/>
</dbReference>
<dbReference type="Proteomes" id="UP001634394">
    <property type="component" value="Unassembled WGS sequence"/>
</dbReference>
<dbReference type="PANTHER" id="PTHR24020:SF84">
    <property type="entry name" value="VWFA DOMAIN-CONTAINING PROTEIN"/>
    <property type="match status" value="1"/>
</dbReference>
<keyword evidence="5" id="KW-0245">EGF-like domain</keyword>
<evidence type="ECO:0000259" key="7">
    <source>
        <dbReference type="PROSITE" id="PS50026"/>
    </source>
</evidence>
<dbReference type="InterPro" id="IPR050525">
    <property type="entry name" value="ECM_Assembly_Org"/>
</dbReference>
<dbReference type="InterPro" id="IPR000742">
    <property type="entry name" value="EGF"/>
</dbReference>
<evidence type="ECO:0000259" key="8">
    <source>
        <dbReference type="PROSITE" id="PS50234"/>
    </source>
</evidence>
<evidence type="ECO:0000256" key="2">
    <source>
        <dbReference type="ARBA" id="ARBA00022737"/>
    </source>
</evidence>
<feature type="domain" description="EGF-like" evidence="7">
    <location>
        <begin position="112"/>
        <end position="149"/>
    </location>
</feature>
<dbReference type="PROSITE" id="PS00010">
    <property type="entry name" value="ASX_HYDROXYL"/>
    <property type="match status" value="1"/>
</dbReference>
<dbReference type="InterPro" id="IPR002035">
    <property type="entry name" value="VWF_A"/>
</dbReference>
<keyword evidence="1 6" id="KW-0732">Signal</keyword>
<dbReference type="InterPro" id="IPR036465">
    <property type="entry name" value="vWFA_dom_sf"/>
</dbReference>
<evidence type="ECO:0000256" key="1">
    <source>
        <dbReference type="ARBA" id="ARBA00022729"/>
    </source>
</evidence>
<evidence type="ECO:0000256" key="5">
    <source>
        <dbReference type="PROSITE-ProRule" id="PRU00076"/>
    </source>
</evidence>
<dbReference type="InterPro" id="IPR018097">
    <property type="entry name" value="EGF_Ca-bd_CS"/>
</dbReference>
<evidence type="ECO:0000256" key="3">
    <source>
        <dbReference type="ARBA" id="ARBA00023157"/>
    </source>
</evidence>
<dbReference type="FunFam" id="2.10.25.10:FF:000472">
    <property type="entry name" value="Uncharacterized protein, isoform A"/>
    <property type="match status" value="1"/>
</dbReference>
<organism evidence="9 10">
    <name type="scientific">Sinanodonta woodiana</name>
    <name type="common">Chinese pond mussel</name>
    <name type="synonym">Anodonta woodiana</name>
    <dbReference type="NCBI Taxonomy" id="1069815"/>
    <lineage>
        <taxon>Eukaryota</taxon>
        <taxon>Metazoa</taxon>
        <taxon>Spiralia</taxon>
        <taxon>Lophotrochozoa</taxon>
        <taxon>Mollusca</taxon>
        <taxon>Bivalvia</taxon>
        <taxon>Autobranchia</taxon>
        <taxon>Heteroconchia</taxon>
        <taxon>Palaeoheterodonta</taxon>
        <taxon>Unionida</taxon>
        <taxon>Unionoidea</taxon>
        <taxon>Unionidae</taxon>
        <taxon>Unioninae</taxon>
        <taxon>Sinanodonta</taxon>
    </lineage>
</organism>
<feature type="disulfide bond" evidence="5">
    <location>
        <begin position="177"/>
        <end position="186"/>
    </location>
</feature>
<dbReference type="PANTHER" id="PTHR24020">
    <property type="entry name" value="COLLAGEN ALPHA"/>
    <property type="match status" value="1"/>
</dbReference>
<dbReference type="PRINTS" id="PR00453">
    <property type="entry name" value="VWFADOMAIN"/>
</dbReference>
<dbReference type="SMART" id="SM00179">
    <property type="entry name" value="EGF_CA"/>
    <property type="match status" value="2"/>
</dbReference>
<feature type="signal peptide" evidence="6">
    <location>
        <begin position="1"/>
        <end position="23"/>
    </location>
</feature>
<evidence type="ECO:0000313" key="10">
    <source>
        <dbReference type="Proteomes" id="UP001634394"/>
    </source>
</evidence>
<feature type="domain" description="VWFA" evidence="8">
    <location>
        <begin position="197"/>
        <end position="366"/>
    </location>
</feature>
<dbReference type="AlphaFoldDB" id="A0ABD3VAV8"/>
<dbReference type="Gene3D" id="2.10.25.10">
    <property type="entry name" value="Laminin"/>
    <property type="match status" value="2"/>
</dbReference>
<dbReference type="CDD" id="cd00054">
    <property type="entry name" value="EGF_CA"/>
    <property type="match status" value="2"/>
</dbReference>
<keyword evidence="10" id="KW-1185">Reference proteome</keyword>